<dbReference type="eggNOG" id="COG1426">
    <property type="taxonomic scope" value="Bacteria"/>
</dbReference>
<dbReference type="Proteomes" id="UP000029640">
    <property type="component" value="Unassembled WGS sequence"/>
</dbReference>
<feature type="compositionally biased region" description="Basic residues" evidence="1">
    <location>
        <begin position="205"/>
        <end position="231"/>
    </location>
</feature>
<dbReference type="AlphaFoldDB" id="A0A095XX70"/>
<accession>A0A095XX70</accession>
<evidence type="ECO:0000313" key="3">
    <source>
        <dbReference type="EMBL" id="KGE04296.1"/>
    </source>
</evidence>
<feature type="region of interest" description="Disordered" evidence="1">
    <location>
        <begin position="199"/>
        <end position="231"/>
    </location>
</feature>
<dbReference type="PROSITE" id="PS50943">
    <property type="entry name" value="HTH_CROC1"/>
    <property type="match status" value="1"/>
</dbReference>
<dbReference type="HOGENOM" id="CLU_091322_0_0_6"/>
<organism evidence="3 4">
    <name type="scientific">Pseudohaliea rubra DSM 19751</name>
    <dbReference type="NCBI Taxonomy" id="1265313"/>
    <lineage>
        <taxon>Bacteria</taxon>
        <taxon>Pseudomonadati</taxon>
        <taxon>Pseudomonadota</taxon>
        <taxon>Gammaproteobacteria</taxon>
        <taxon>Cellvibrionales</taxon>
        <taxon>Halieaceae</taxon>
        <taxon>Pseudohaliea</taxon>
    </lineage>
</organism>
<dbReference type="SUPFAM" id="SSF47413">
    <property type="entry name" value="lambda repressor-like DNA-binding domains"/>
    <property type="match status" value="1"/>
</dbReference>
<keyword evidence="4" id="KW-1185">Reference proteome</keyword>
<gene>
    <name evidence="3" type="ORF">HRUBRA_01160</name>
</gene>
<proteinExistence type="predicted"/>
<dbReference type="GO" id="GO:0003677">
    <property type="term" value="F:DNA binding"/>
    <property type="evidence" value="ECO:0007669"/>
    <property type="project" value="InterPro"/>
</dbReference>
<dbReference type="Pfam" id="PF13560">
    <property type="entry name" value="HTH_31"/>
    <property type="match status" value="1"/>
</dbReference>
<name>A0A095XX70_9GAMM</name>
<evidence type="ECO:0000259" key="2">
    <source>
        <dbReference type="PROSITE" id="PS50943"/>
    </source>
</evidence>
<evidence type="ECO:0000313" key="4">
    <source>
        <dbReference type="Proteomes" id="UP000029640"/>
    </source>
</evidence>
<dbReference type="InterPro" id="IPR001387">
    <property type="entry name" value="Cro/C1-type_HTH"/>
</dbReference>
<protein>
    <recommendedName>
        <fullName evidence="2">HTH cro/C1-type domain-containing protein</fullName>
    </recommendedName>
</protein>
<feature type="domain" description="HTH cro/C1-type" evidence="2">
    <location>
        <begin position="70"/>
        <end position="127"/>
    </location>
</feature>
<dbReference type="CDD" id="cd00093">
    <property type="entry name" value="HTH_XRE"/>
    <property type="match status" value="1"/>
</dbReference>
<dbReference type="Gene3D" id="1.10.260.40">
    <property type="entry name" value="lambda repressor-like DNA-binding domains"/>
    <property type="match status" value="1"/>
</dbReference>
<dbReference type="OrthoDB" id="6359369at2"/>
<dbReference type="EMBL" id="AUVB01000031">
    <property type="protein sequence ID" value="KGE04296.1"/>
    <property type="molecule type" value="Genomic_DNA"/>
</dbReference>
<evidence type="ECO:0000256" key="1">
    <source>
        <dbReference type="SAM" id="MobiDB-lite"/>
    </source>
</evidence>
<sequence length="231" mass="26176">MAATDDKPPQDSLLDALKRLTGQVAGGTMDLAVATGTLGAMFGEAWLRNALALSLSPERHEAMAEAGHLLRDLRQTAGLSLRELSEDLGLADPELLADVERGEKILPIEYVLRAASLLARHDPVPLLIRFLRTYNPQLERALEDWGVMALPRHFERERRFINLYRQHDFLRELDDDEFARFIDYMDSSTQLVADLMAREKEAHAAKRRRRSPPRKKRPAATRRGTGKRNSD</sequence>
<dbReference type="RefSeq" id="WP_052094438.1">
    <property type="nucleotide sequence ID" value="NZ_KN234754.1"/>
</dbReference>
<comment type="caution">
    <text evidence="3">The sequence shown here is derived from an EMBL/GenBank/DDBJ whole genome shotgun (WGS) entry which is preliminary data.</text>
</comment>
<reference evidence="3 4" key="1">
    <citation type="journal article" date="2014" name="Genome Announc.">
        <title>Genome Sequence of Gammaproteobacterial Pseudohaliea rubra Type Strain DSM 19751, Isolated from Coastal Seawater of the Mediterranean Sea.</title>
        <authorList>
            <person name="Spring S."/>
            <person name="Fiebig A."/>
            <person name="Riedel T."/>
            <person name="Goker M."/>
            <person name="Klenk H.P."/>
        </authorList>
    </citation>
    <scope>NUCLEOTIDE SEQUENCE [LARGE SCALE GENOMIC DNA]</scope>
    <source>
        <strain evidence="3 4">DSM 19751</strain>
    </source>
</reference>
<dbReference type="InterPro" id="IPR010982">
    <property type="entry name" value="Lambda_DNA-bd_dom_sf"/>
</dbReference>
<dbReference type="STRING" id="1265313.HRUBRA_01160"/>